<reference evidence="1" key="1">
    <citation type="submission" date="2022-04" db="EMBL/GenBank/DDBJ databases">
        <title>Chromosome-scale genome assembly of Holotrichia oblita Faldermann.</title>
        <authorList>
            <person name="Rongchong L."/>
        </authorList>
    </citation>
    <scope>NUCLEOTIDE SEQUENCE</scope>
    <source>
        <strain evidence="1">81SQS9</strain>
    </source>
</reference>
<protein>
    <submittedName>
        <fullName evidence="1">Creb-regulated transcription coactivator</fullName>
    </submittedName>
</protein>
<comment type="caution">
    <text evidence="1">The sequence shown here is derived from an EMBL/GenBank/DDBJ whole genome shotgun (WGS) entry which is preliminary data.</text>
</comment>
<dbReference type="EMBL" id="CM043016">
    <property type="protein sequence ID" value="KAI4469227.1"/>
    <property type="molecule type" value="Genomic_DNA"/>
</dbReference>
<proteinExistence type="predicted"/>
<gene>
    <name evidence="1" type="ORF">MML48_2g00003617</name>
</gene>
<sequence length="475" mass="51962">MFLSFTTADDVSHSHSNIASHSHSHSHRESRTRSPGGPIRRPQDRKHDTSPYSTGPFLSPPPDTSWRRTNSDSALHQRCEMQGMGNDRNDKSNNLWMMPTMNGPDGHHDGRPKSSCEVPRVPGINIYPSVHEPGTIQIPIGNNTGSLPDLTSVHFPSPIPTPLDQDGDQGSSPFSSLIWFQSPVNTSPSTLSPTSLQHGIRQPTRFHYTNPPSPHHHPQVKNNHLSVPVNSRYLHHTKSLPVDSSIAGLDGQDYTQIGNVSGLYQQQQQKVVPPSSPSPTLQQVAGYRSPRPSPQSSPGLGGHHSAPCSPGAPSPLPNDFHVFNQAAQLQQHFEQISMMDSPVSNVTYTEQTPLTQTHTQMLPDGTGLGQIELAGDAGYYSTSPQFAYTAAASPSLRTTPNTPTSIPDITLTDFSAGDEMNRNDLTFSKQLELLDNESLRADLEPLDFDGFQILSETGMNLIPDSVEDHFRLDRS</sequence>
<keyword evidence="2" id="KW-1185">Reference proteome</keyword>
<accession>A0ACB9TR14</accession>
<evidence type="ECO:0000313" key="1">
    <source>
        <dbReference type="EMBL" id="KAI4469227.1"/>
    </source>
</evidence>
<dbReference type="Proteomes" id="UP001056778">
    <property type="component" value="Chromosome 2"/>
</dbReference>
<name>A0ACB9TR14_HOLOL</name>
<organism evidence="1 2">
    <name type="scientific">Holotrichia oblita</name>
    <name type="common">Chafer beetle</name>
    <dbReference type="NCBI Taxonomy" id="644536"/>
    <lineage>
        <taxon>Eukaryota</taxon>
        <taxon>Metazoa</taxon>
        <taxon>Ecdysozoa</taxon>
        <taxon>Arthropoda</taxon>
        <taxon>Hexapoda</taxon>
        <taxon>Insecta</taxon>
        <taxon>Pterygota</taxon>
        <taxon>Neoptera</taxon>
        <taxon>Endopterygota</taxon>
        <taxon>Coleoptera</taxon>
        <taxon>Polyphaga</taxon>
        <taxon>Scarabaeiformia</taxon>
        <taxon>Scarabaeidae</taxon>
        <taxon>Melolonthinae</taxon>
        <taxon>Holotrichia</taxon>
    </lineage>
</organism>
<evidence type="ECO:0000313" key="2">
    <source>
        <dbReference type="Proteomes" id="UP001056778"/>
    </source>
</evidence>